<evidence type="ECO:0000313" key="3">
    <source>
        <dbReference type="EMBL" id="EGO54474.1"/>
    </source>
</evidence>
<reference evidence="4" key="1">
    <citation type="journal article" date="2011" name="Genetics">
        <title>Massive changes in genome architecture accompany the transition to self-fertility in the filamentous fungus Neurospora tetrasperma.</title>
        <authorList>
            <person name="Ellison C.E."/>
            <person name="Stajich J.E."/>
            <person name="Jacobson D.J."/>
            <person name="Natvig D.O."/>
            <person name="Lapidus A."/>
            <person name="Foster B."/>
            <person name="Aerts A."/>
            <person name="Riley R."/>
            <person name="Lindquist E.A."/>
            <person name="Grigoriev I.V."/>
            <person name="Taylor J.W."/>
        </authorList>
    </citation>
    <scope>NUCLEOTIDE SEQUENCE [LARGE SCALE GENOMIC DNA]</scope>
    <source>
        <strain evidence="4">FGSC 2508 / P0657</strain>
    </source>
</reference>
<dbReference type="VEuPathDB" id="FungiDB:NEUTE1DRAFT_50222"/>
<dbReference type="Proteomes" id="UP000008065">
    <property type="component" value="Unassembled WGS sequence"/>
</dbReference>
<feature type="compositionally biased region" description="Low complexity" evidence="2">
    <location>
        <begin position="543"/>
        <end position="564"/>
    </location>
</feature>
<feature type="compositionally biased region" description="Basic and acidic residues" evidence="2">
    <location>
        <begin position="565"/>
        <end position="575"/>
    </location>
</feature>
<feature type="compositionally biased region" description="Low complexity" evidence="2">
    <location>
        <begin position="85"/>
        <end position="99"/>
    </location>
</feature>
<feature type="compositionally biased region" description="Low complexity" evidence="2">
    <location>
        <begin position="492"/>
        <end position="501"/>
    </location>
</feature>
<sequence length="668" mass="73253">MAGTETPALSVESNPNTPKHVKDKKCPWCGQPFTSSSLGRHLDLYIRPNNPKKPDGIHDVTAIRRLRGTITRRRTKGTCRRRDASASAAGSATPSGAPSKDGISPAPSDVVQSPAPTPMLAGTPAATHSKRRSVSTPFGRNFPFNTPWEATGVIDLSQRSNGVPSHLEERQALPDGSRSLAPVPPPPPPHTSSSGQQPLHHQPDPRQLIQDAQDTARAAELALREMICSWRAAKLHVDLHTMPFDFDPLALDFPALVLQCLEPPPTIFSSTFYPTSTSWSLQPPGWDQFKALQNHFQEQFNKWHINCRAATTAVNEDLSYPPPVNFVNVDIKEAIRRSETINKTLEKAVSEHLKKTFGVWEASSQFDREKMWQLELARSVARKQKDVNTLKEEQHRVRQENNNLKLQIEHLNVLQQPREYKLQTPATLPIEKKLIDYMSELIVVHKISGVGLEHGHRHHDLNTVCKEAIDRWKKVVQSGRQGPPPPAPAPAQAPQQQQHQPVSEPQFPQSTSVPGGGPSSRNPLMLYNSAIAAIYATKNPSTSSNAAPSRPQQQQQQPNTTAQAMRDRDNGRDPASDEEEAGDGHEEGEEDEEGDNDEDEEGGDEDAEMVDTEAEAQRPNSKRQSHQQADGSSGEIAGGSGSGAGEPMKTNEQSSGDGESKRAGVAQG</sequence>
<feature type="coiled-coil region" evidence="1">
    <location>
        <begin position="380"/>
        <end position="407"/>
    </location>
</feature>
<keyword evidence="1" id="KW-0175">Coiled coil</keyword>
<dbReference type="HOGENOM" id="CLU_014177_4_0_1"/>
<feature type="compositionally biased region" description="Pro residues" evidence="2">
    <location>
        <begin position="482"/>
        <end position="491"/>
    </location>
</feature>
<organism evidence="3 4">
    <name type="scientific">Neurospora tetrasperma (strain FGSC 2508 / ATCC MYA-4615 / P0657)</name>
    <dbReference type="NCBI Taxonomy" id="510951"/>
    <lineage>
        <taxon>Eukaryota</taxon>
        <taxon>Fungi</taxon>
        <taxon>Dikarya</taxon>
        <taxon>Ascomycota</taxon>
        <taxon>Pezizomycotina</taxon>
        <taxon>Sordariomycetes</taxon>
        <taxon>Sordariomycetidae</taxon>
        <taxon>Sordariales</taxon>
        <taxon>Sordariaceae</taxon>
        <taxon>Neurospora</taxon>
    </lineage>
</organism>
<dbReference type="RefSeq" id="XP_009853911.1">
    <property type="nucleotide sequence ID" value="XM_009855609.1"/>
</dbReference>
<evidence type="ECO:0000256" key="1">
    <source>
        <dbReference type="SAM" id="Coils"/>
    </source>
</evidence>
<feature type="region of interest" description="Disordered" evidence="2">
    <location>
        <begin position="70"/>
        <end position="144"/>
    </location>
</feature>
<gene>
    <name evidence="3" type="ORF">NEUTE1DRAFT_50222</name>
</gene>
<feature type="region of interest" description="Disordered" evidence="2">
    <location>
        <begin position="1"/>
        <end position="27"/>
    </location>
</feature>
<dbReference type="OrthoDB" id="3905365at2759"/>
<evidence type="ECO:0000256" key="2">
    <source>
        <dbReference type="SAM" id="MobiDB-lite"/>
    </source>
</evidence>
<accession>F8MXK3</accession>
<dbReference type="AlphaFoldDB" id="F8MXK3"/>
<feature type="region of interest" description="Disordered" evidence="2">
    <location>
        <begin position="175"/>
        <end position="204"/>
    </location>
</feature>
<feature type="region of interest" description="Disordered" evidence="2">
    <location>
        <begin position="476"/>
        <end position="524"/>
    </location>
</feature>
<dbReference type="KEGG" id="nte:NEUTE1DRAFT50222"/>
<keyword evidence="4" id="KW-1185">Reference proteome</keyword>
<evidence type="ECO:0000313" key="4">
    <source>
        <dbReference type="Proteomes" id="UP000008065"/>
    </source>
</evidence>
<name>F8MXK3_NEUT8</name>
<feature type="compositionally biased region" description="Basic residues" evidence="2">
    <location>
        <begin position="70"/>
        <end position="79"/>
    </location>
</feature>
<feature type="compositionally biased region" description="Acidic residues" evidence="2">
    <location>
        <begin position="576"/>
        <end position="614"/>
    </location>
</feature>
<feature type="region of interest" description="Disordered" evidence="2">
    <location>
        <begin position="539"/>
        <end position="668"/>
    </location>
</feature>
<dbReference type="GeneID" id="20828259"/>
<protein>
    <submittedName>
        <fullName evidence="3">Uncharacterized protein</fullName>
    </submittedName>
</protein>
<dbReference type="EMBL" id="GL891307">
    <property type="protein sequence ID" value="EGO54474.1"/>
    <property type="molecule type" value="Genomic_DNA"/>
</dbReference>
<proteinExistence type="predicted"/>